<keyword evidence="2" id="KW-1185">Reference proteome</keyword>
<reference evidence="1 2" key="2">
    <citation type="submission" date="2018-03" db="EMBL/GenBank/DDBJ databases">
        <authorList>
            <person name="Keele B.F."/>
        </authorList>
    </citation>
    <scope>NUCLEOTIDE SEQUENCE [LARGE SCALE GENOMIC DNA]</scope>
    <source>
        <strain evidence="1 2">CCALA 016</strain>
    </source>
</reference>
<protein>
    <submittedName>
        <fullName evidence="1">Uncharacterized protein</fullName>
    </submittedName>
</protein>
<evidence type="ECO:0000313" key="1">
    <source>
        <dbReference type="EMBL" id="PSF30534.1"/>
    </source>
</evidence>
<accession>A0A2T1LR18</accession>
<evidence type="ECO:0000313" key="2">
    <source>
        <dbReference type="Proteomes" id="UP000239001"/>
    </source>
</evidence>
<proteinExistence type="predicted"/>
<reference evidence="1 2" key="1">
    <citation type="submission" date="2018-03" db="EMBL/GenBank/DDBJ databases">
        <title>The ancient ancestry and fast evolution of plastids.</title>
        <authorList>
            <person name="Moore K.R."/>
            <person name="Magnabosco C."/>
            <person name="Momper L."/>
            <person name="Gold D.A."/>
            <person name="Bosak T."/>
            <person name="Fournier G.P."/>
        </authorList>
    </citation>
    <scope>NUCLEOTIDE SEQUENCE [LARGE SCALE GENOMIC DNA]</scope>
    <source>
        <strain evidence="1 2">CCALA 016</strain>
    </source>
</reference>
<dbReference type="AlphaFoldDB" id="A0A2T1LR18"/>
<gene>
    <name evidence="1" type="ORF">C7H19_23775</name>
</gene>
<name>A0A2T1LR18_9CHRO</name>
<comment type="caution">
    <text evidence="1">The sequence shown here is derived from an EMBL/GenBank/DDBJ whole genome shotgun (WGS) entry which is preliminary data.</text>
</comment>
<dbReference type="Proteomes" id="UP000239001">
    <property type="component" value="Unassembled WGS sequence"/>
</dbReference>
<sequence>MKKAYPDLDYSNEVVAAFLQQFPDLPFSISNLNIHVEVARVVDNSVEVVWLYFDSKLKDKNLSKNRRFKTVIDNDFWLEQQKMITEANQ</sequence>
<organism evidence="1 2">
    <name type="scientific">Aphanothece hegewaldii CCALA 016</name>
    <dbReference type="NCBI Taxonomy" id="2107694"/>
    <lineage>
        <taxon>Bacteria</taxon>
        <taxon>Bacillati</taxon>
        <taxon>Cyanobacteriota</taxon>
        <taxon>Cyanophyceae</taxon>
        <taxon>Oscillatoriophycideae</taxon>
        <taxon>Chroococcales</taxon>
        <taxon>Aphanothecaceae</taxon>
        <taxon>Aphanothece</taxon>
    </lineage>
</organism>
<dbReference type="RefSeq" id="WP_106459394.1">
    <property type="nucleotide sequence ID" value="NZ_PXOH01000054.1"/>
</dbReference>
<dbReference type="EMBL" id="PXOH01000054">
    <property type="protein sequence ID" value="PSF30534.1"/>
    <property type="molecule type" value="Genomic_DNA"/>
</dbReference>